<dbReference type="STRING" id="644358.A0A0C4DZP8"/>
<evidence type="ECO:0000256" key="2">
    <source>
        <dbReference type="SAM" id="MobiDB-lite"/>
    </source>
</evidence>
<dbReference type="InterPro" id="IPR050300">
    <property type="entry name" value="GDXG_lipolytic_enzyme"/>
</dbReference>
<dbReference type="InterPro" id="IPR029058">
    <property type="entry name" value="AB_hydrolase_fold"/>
</dbReference>
<dbReference type="EnsemblFungi" id="MAPG_05554T0">
    <property type="protein sequence ID" value="MAPG_05554T0"/>
    <property type="gene ID" value="MAPG_05554"/>
</dbReference>
<dbReference type="OrthoDB" id="408631at2759"/>
<protein>
    <recommendedName>
        <fullName evidence="3">Alpha/beta hydrolase fold-3 domain-containing protein</fullName>
    </recommendedName>
</protein>
<dbReference type="EMBL" id="ADBL01001326">
    <property type="status" value="NOT_ANNOTATED_CDS"/>
    <property type="molecule type" value="Genomic_DNA"/>
</dbReference>
<evidence type="ECO:0000256" key="1">
    <source>
        <dbReference type="ARBA" id="ARBA00022801"/>
    </source>
</evidence>
<organism evidence="5 6">
    <name type="scientific">Magnaporthiopsis poae (strain ATCC 64411 / 73-15)</name>
    <name type="common">Kentucky bluegrass fungus</name>
    <name type="synonym">Magnaporthe poae</name>
    <dbReference type="NCBI Taxonomy" id="644358"/>
    <lineage>
        <taxon>Eukaryota</taxon>
        <taxon>Fungi</taxon>
        <taxon>Dikarya</taxon>
        <taxon>Ascomycota</taxon>
        <taxon>Pezizomycotina</taxon>
        <taxon>Sordariomycetes</taxon>
        <taxon>Sordariomycetidae</taxon>
        <taxon>Magnaporthales</taxon>
        <taxon>Magnaporthaceae</taxon>
        <taxon>Magnaporthiopsis</taxon>
    </lineage>
</organism>
<dbReference type="eggNOG" id="KOG1515">
    <property type="taxonomic scope" value="Eukaryota"/>
</dbReference>
<proteinExistence type="predicted"/>
<dbReference type="Gene3D" id="3.40.50.1820">
    <property type="entry name" value="alpha/beta hydrolase"/>
    <property type="match status" value="1"/>
</dbReference>
<sequence length="395" mass="43099">MTPQEEKATKMPYKSITKFDLKDAPQHTTGIEGASQGGRQYGHLAELDPAFAAEKPRLDAAAAALWSVPDRSWNALRQTIRRRSSHEQQQQKQTEHNPVDLDVSHGTVRARDGAEIKIKTIRRKGAPVSSTALAGKEQESSLLVLRIHGGGWCADPESASEEAEDGRIAGMPNVVLIRVSYRLAPEYTYPYALNDCYDVLLWCKLNADDLGVDPERILLIGSGAGASLAASVALKARDKGTTGIVGQVLDFPMTCHPKLYPQGGGGGRLELRSYEQNAEATTISSPLVDLLYDTYVSDSSTEKAAAAYHSPLLAPSLAHMPPALVQVAGFDPLRDEGIAFSEKLRGQAVASELHVYKGLPHGFPDFLPDLPQTREFYARQHEFIRRCANREGIFA</sequence>
<gene>
    <name evidence="4" type="ORF">MAPG_05554</name>
</gene>
<keyword evidence="6" id="KW-1185">Reference proteome</keyword>
<name>A0A0C4DZP8_MAGP6</name>
<dbReference type="OMA" id="MERADWM"/>
<accession>A0A0C4DZP8</accession>
<reference evidence="5" key="4">
    <citation type="journal article" date="2015" name="G3 (Bethesda)">
        <title>Genome sequences of three phytopathogenic species of the Magnaporthaceae family of fungi.</title>
        <authorList>
            <person name="Okagaki L.H."/>
            <person name="Nunes C.C."/>
            <person name="Sailsbery J."/>
            <person name="Clay B."/>
            <person name="Brown D."/>
            <person name="John T."/>
            <person name="Oh Y."/>
            <person name="Young N."/>
            <person name="Fitzgerald M."/>
            <person name="Haas B.J."/>
            <person name="Zeng Q."/>
            <person name="Young S."/>
            <person name="Adiconis X."/>
            <person name="Fan L."/>
            <person name="Levin J.Z."/>
            <person name="Mitchell T.K."/>
            <person name="Okubara P.A."/>
            <person name="Farman M.L."/>
            <person name="Kohn L.M."/>
            <person name="Birren B."/>
            <person name="Ma L.-J."/>
            <person name="Dean R.A."/>
        </authorList>
    </citation>
    <scope>NUCLEOTIDE SEQUENCE</scope>
    <source>
        <strain evidence="5">ATCC 64411 / 73-15</strain>
    </source>
</reference>
<dbReference type="AlphaFoldDB" id="A0A0C4DZP8"/>
<reference evidence="5" key="5">
    <citation type="submission" date="2015-06" db="UniProtKB">
        <authorList>
            <consortium name="EnsemblFungi"/>
        </authorList>
    </citation>
    <scope>IDENTIFICATION</scope>
    <source>
        <strain evidence="5">ATCC 64411</strain>
    </source>
</reference>
<evidence type="ECO:0000313" key="6">
    <source>
        <dbReference type="Proteomes" id="UP000011715"/>
    </source>
</evidence>
<feature type="domain" description="Alpha/beta hydrolase fold-3" evidence="3">
    <location>
        <begin position="144"/>
        <end position="363"/>
    </location>
</feature>
<dbReference type="GO" id="GO:0016787">
    <property type="term" value="F:hydrolase activity"/>
    <property type="evidence" value="ECO:0007669"/>
    <property type="project" value="UniProtKB-KW"/>
</dbReference>
<reference evidence="4" key="2">
    <citation type="submission" date="2010-05" db="EMBL/GenBank/DDBJ databases">
        <title>The Genome Sequence of Magnaporthe poae strain ATCC 64411.</title>
        <authorList>
            <consortium name="The Broad Institute Genome Sequencing Platform"/>
            <consortium name="Broad Institute Genome Sequencing Center for Infectious Disease"/>
            <person name="Ma L.-J."/>
            <person name="Dead R."/>
            <person name="Young S."/>
            <person name="Zeng Q."/>
            <person name="Koehrsen M."/>
            <person name="Alvarado L."/>
            <person name="Berlin A."/>
            <person name="Chapman S.B."/>
            <person name="Chen Z."/>
            <person name="Freedman E."/>
            <person name="Gellesch M."/>
            <person name="Goldberg J."/>
            <person name="Griggs A."/>
            <person name="Gujja S."/>
            <person name="Heilman E.R."/>
            <person name="Heiman D."/>
            <person name="Hepburn T."/>
            <person name="Howarth C."/>
            <person name="Jen D."/>
            <person name="Larson L."/>
            <person name="Mehta T."/>
            <person name="Neiman D."/>
            <person name="Pearson M."/>
            <person name="Roberts A."/>
            <person name="Saif S."/>
            <person name="Shea T."/>
            <person name="Shenoy N."/>
            <person name="Sisk P."/>
            <person name="Stolte C."/>
            <person name="Sykes S."/>
            <person name="Walk T."/>
            <person name="White J."/>
            <person name="Yandava C."/>
            <person name="Haas B."/>
            <person name="Nusbaum C."/>
            <person name="Birren B."/>
        </authorList>
    </citation>
    <scope>NUCLEOTIDE SEQUENCE</scope>
    <source>
        <strain evidence="4">ATCC 64411</strain>
    </source>
</reference>
<dbReference type="Pfam" id="PF07859">
    <property type="entry name" value="Abhydrolase_3"/>
    <property type="match status" value="1"/>
</dbReference>
<dbReference type="PANTHER" id="PTHR48081:SF8">
    <property type="entry name" value="ALPHA_BETA HYDROLASE FOLD-3 DOMAIN-CONTAINING PROTEIN-RELATED"/>
    <property type="match status" value="1"/>
</dbReference>
<dbReference type="InterPro" id="IPR013094">
    <property type="entry name" value="AB_hydrolase_3"/>
</dbReference>
<dbReference type="VEuPathDB" id="FungiDB:MAPG_05554"/>
<evidence type="ECO:0000313" key="5">
    <source>
        <dbReference type="EnsemblFungi" id="MAPG_05554T0"/>
    </source>
</evidence>
<evidence type="ECO:0000259" key="3">
    <source>
        <dbReference type="Pfam" id="PF07859"/>
    </source>
</evidence>
<reference evidence="4" key="3">
    <citation type="submission" date="2011-03" db="EMBL/GenBank/DDBJ databases">
        <title>Annotation of Magnaporthe poae ATCC 64411.</title>
        <authorList>
            <person name="Ma L.-J."/>
            <person name="Dead R."/>
            <person name="Young S.K."/>
            <person name="Zeng Q."/>
            <person name="Gargeya S."/>
            <person name="Fitzgerald M."/>
            <person name="Haas B."/>
            <person name="Abouelleil A."/>
            <person name="Alvarado L."/>
            <person name="Arachchi H.M."/>
            <person name="Berlin A."/>
            <person name="Brown A."/>
            <person name="Chapman S.B."/>
            <person name="Chen Z."/>
            <person name="Dunbar C."/>
            <person name="Freedman E."/>
            <person name="Gearin G."/>
            <person name="Gellesch M."/>
            <person name="Goldberg J."/>
            <person name="Griggs A."/>
            <person name="Gujja S."/>
            <person name="Heiman D."/>
            <person name="Howarth C."/>
            <person name="Larson L."/>
            <person name="Lui A."/>
            <person name="MacDonald P.J.P."/>
            <person name="Mehta T."/>
            <person name="Montmayeur A."/>
            <person name="Murphy C."/>
            <person name="Neiman D."/>
            <person name="Pearson M."/>
            <person name="Priest M."/>
            <person name="Roberts A."/>
            <person name="Saif S."/>
            <person name="Shea T."/>
            <person name="Shenoy N."/>
            <person name="Sisk P."/>
            <person name="Stolte C."/>
            <person name="Sykes S."/>
            <person name="Yandava C."/>
            <person name="Wortman J."/>
            <person name="Nusbaum C."/>
            <person name="Birren B."/>
        </authorList>
    </citation>
    <scope>NUCLEOTIDE SEQUENCE</scope>
    <source>
        <strain evidence="4">ATCC 64411</strain>
    </source>
</reference>
<dbReference type="Proteomes" id="UP000011715">
    <property type="component" value="Unassembled WGS sequence"/>
</dbReference>
<evidence type="ECO:0000313" key="4">
    <source>
        <dbReference type="EMBL" id="KLU86542.1"/>
    </source>
</evidence>
<feature type="region of interest" description="Disordered" evidence="2">
    <location>
        <begin position="21"/>
        <end position="41"/>
    </location>
</feature>
<dbReference type="SUPFAM" id="SSF53474">
    <property type="entry name" value="alpha/beta-Hydrolases"/>
    <property type="match status" value="1"/>
</dbReference>
<dbReference type="EMBL" id="GL876969">
    <property type="protein sequence ID" value="KLU86542.1"/>
    <property type="molecule type" value="Genomic_DNA"/>
</dbReference>
<dbReference type="PANTHER" id="PTHR48081">
    <property type="entry name" value="AB HYDROLASE SUPERFAMILY PROTEIN C4A8.06C"/>
    <property type="match status" value="1"/>
</dbReference>
<reference evidence="6" key="1">
    <citation type="submission" date="2010-05" db="EMBL/GenBank/DDBJ databases">
        <title>The genome sequence of Magnaporthe poae strain ATCC 64411.</title>
        <authorList>
            <person name="Ma L.-J."/>
            <person name="Dead R."/>
            <person name="Young S."/>
            <person name="Zeng Q."/>
            <person name="Koehrsen M."/>
            <person name="Alvarado L."/>
            <person name="Berlin A."/>
            <person name="Chapman S.B."/>
            <person name="Chen Z."/>
            <person name="Freedman E."/>
            <person name="Gellesch M."/>
            <person name="Goldberg J."/>
            <person name="Griggs A."/>
            <person name="Gujja S."/>
            <person name="Heilman E.R."/>
            <person name="Heiman D."/>
            <person name="Hepburn T."/>
            <person name="Howarth C."/>
            <person name="Jen D."/>
            <person name="Larson L."/>
            <person name="Mehta T."/>
            <person name="Neiman D."/>
            <person name="Pearson M."/>
            <person name="Roberts A."/>
            <person name="Saif S."/>
            <person name="Shea T."/>
            <person name="Shenoy N."/>
            <person name="Sisk P."/>
            <person name="Stolte C."/>
            <person name="Sykes S."/>
            <person name="Walk T."/>
            <person name="White J."/>
            <person name="Yandava C."/>
            <person name="Haas B."/>
            <person name="Nusbaum C."/>
            <person name="Birren B."/>
        </authorList>
    </citation>
    <scope>NUCLEOTIDE SEQUENCE [LARGE SCALE GENOMIC DNA]</scope>
    <source>
        <strain evidence="6">ATCC 64411 / 73-15</strain>
    </source>
</reference>
<keyword evidence="1" id="KW-0378">Hydrolase</keyword>